<protein>
    <recommendedName>
        <fullName evidence="8">Leucine--tRNA ligase</fullName>
        <ecNumber evidence="8">6.1.1.4</ecNumber>
    </recommendedName>
    <alternativeName>
        <fullName evidence="8">Leucyl-tRNA synthetase</fullName>
        <shortName evidence="8">LeuRS</shortName>
    </alternativeName>
</protein>
<feature type="binding site" evidence="8">
    <location>
        <position position="583"/>
    </location>
    <ligand>
        <name>ATP</name>
        <dbReference type="ChEBI" id="CHEBI:30616"/>
    </ligand>
</feature>
<evidence type="ECO:0000313" key="14">
    <source>
        <dbReference type="EMBL" id="BBH51757.1"/>
    </source>
</evidence>
<dbReference type="AlphaFoldDB" id="A0A4V0P226"/>
<name>A0A4V0P226_FLUSA</name>
<dbReference type="SUPFAM" id="SSF50677">
    <property type="entry name" value="ValRS/IleRS/LeuRS editing domain"/>
    <property type="match status" value="1"/>
</dbReference>
<evidence type="ECO:0000256" key="8">
    <source>
        <dbReference type="HAMAP-Rule" id="MF_00049"/>
    </source>
</evidence>
<dbReference type="InterPro" id="IPR013155">
    <property type="entry name" value="M/V/L/I-tRNA-synth_anticd-bd"/>
</dbReference>
<evidence type="ECO:0000256" key="6">
    <source>
        <dbReference type="ARBA" id="ARBA00023146"/>
    </source>
</evidence>
<feature type="domain" description="Methionyl/Leucyl tRNA synthetase" evidence="12">
    <location>
        <begin position="39"/>
        <end position="170"/>
    </location>
</feature>
<dbReference type="GO" id="GO:0002161">
    <property type="term" value="F:aminoacyl-tRNA deacylase activity"/>
    <property type="evidence" value="ECO:0007669"/>
    <property type="project" value="InterPro"/>
</dbReference>
<evidence type="ECO:0000256" key="7">
    <source>
        <dbReference type="ARBA" id="ARBA00047469"/>
    </source>
</evidence>
<dbReference type="HAMAP" id="MF_00049_B">
    <property type="entry name" value="Leu_tRNA_synth_B"/>
    <property type="match status" value="1"/>
</dbReference>
<comment type="subcellular location">
    <subcellularLocation>
        <location evidence="8">Cytoplasm</location>
    </subcellularLocation>
</comment>
<dbReference type="GO" id="GO:0006429">
    <property type="term" value="P:leucyl-tRNA aminoacylation"/>
    <property type="evidence" value="ECO:0007669"/>
    <property type="project" value="UniProtKB-UniRule"/>
</dbReference>
<dbReference type="Pfam" id="PF08264">
    <property type="entry name" value="Anticodon_1"/>
    <property type="match status" value="1"/>
</dbReference>
<dbReference type="InterPro" id="IPR002302">
    <property type="entry name" value="Leu-tRNA-ligase"/>
</dbReference>
<evidence type="ECO:0000256" key="1">
    <source>
        <dbReference type="ARBA" id="ARBA00005594"/>
    </source>
</evidence>
<dbReference type="Gene3D" id="1.10.730.10">
    <property type="entry name" value="Isoleucyl-tRNA Synthetase, Domain 1"/>
    <property type="match status" value="1"/>
</dbReference>
<comment type="caution">
    <text evidence="8">Lacks conserved residue(s) required for the propagation of feature annotation.</text>
</comment>
<evidence type="ECO:0000256" key="4">
    <source>
        <dbReference type="ARBA" id="ARBA00022840"/>
    </source>
</evidence>
<dbReference type="SUPFAM" id="SSF47323">
    <property type="entry name" value="Anticodon-binding domain of a subclass of class I aminoacyl-tRNA synthetases"/>
    <property type="match status" value="1"/>
</dbReference>
<dbReference type="Pfam" id="PF09334">
    <property type="entry name" value="tRNA-synt_1g"/>
    <property type="match status" value="1"/>
</dbReference>
<keyword evidence="6 8" id="KW-0030">Aminoacyl-tRNA synthetase</keyword>
<dbReference type="CDD" id="cd00812">
    <property type="entry name" value="LeuRS_core"/>
    <property type="match status" value="1"/>
</dbReference>
<evidence type="ECO:0000259" key="10">
    <source>
        <dbReference type="Pfam" id="PF00133"/>
    </source>
</evidence>
<keyword evidence="5 8" id="KW-0648">Protein biosynthesis</keyword>
<dbReference type="RefSeq" id="WP_130605610.1">
    <property type="nucleotide sequence ID" value="NZ_AP019368.1"/>
</dbReference>
<dbReference type="Gene3D" id="3.40.50.620">
    <property type="entry name" value="HUPs"/>
    <property type="match status" value="1"/>
</dbReference>
<keyword evidence="2 8" id="KW-0436">Ligase</keyword>
<dbReference type="InterPro" id="IPR009008">
    <property type="entry name" value="Val/Leu/Ile-tRNA-synth_edit"/>
</dbReference>
<dbReference type="InterPro" id="IPR014729">
    <property type="entry name" value="Rossmann-like_a/b/a_fold"/>
</dbReference>
<comment type="catalytic activity">
    <reaction evidence="7 8">
        <text>tRNA(Leu) + L-leucine + ATP = L-leucyl-tRNA(Leu) + AMP + diphosphate</text>
        <dbReference type="Rhea" id="RHEA:11688"/>
        <dbReference type="Rhea" id="RHEA-COMP:9613"/>
        <dbReference type="Rhea" id="RHEA-COMP:9622"/>
        <dbReference type="ChEBI" id="CHEBI:30616"/>
        <dbReference type="ChEBI" id="CHEBI:33019"/>
        <dbReference type="ChEBI" id="CHEBI:57427"/>
        <dbReference type="ChEBI" id="CHEBI:78442"/>
        <dbReference type="ChEBI" id="CHEBI:78494"/>
        <dbReference type="ChEBI" id="CHEBI:456215"/>
        <dbReference type="EC" id="6.1.1.4"/>
    </reaction>
</comment>
<dbReference type="KEGG" id="sbf:JCM31447_01740"/>
<evidence type="ECO:0000259" key="11">
    <source>
        <dbReference type="Pfam" id="PF08264"/>
    </source>
</evidence>
<reference evidence="14 15" key="1">
    <citation type="submission" date="2018-12" db="EMBL/GenBank/DDBJ databases">
        <title>Rubrispira sanarue gen. nov., sp., nov., a member of the order Silvanigrellales, isolated from a brackish lake in Hamamatsu Japan.</title>
        <authorList>
            <person name="Maejima Y."/>
            <person name="Iino T."/>
            <person name="Muraguchi Y."/>
            <person name="Fukuda K."/>
            <person name="Nojiri H."/>
            <person name="Ohkuma M."/>
            <person name="Moriuchi R."/>
            <person name="Dohra H."/>
            <person name="Kimbara K."/>
            <person name="Shintani M."/>
        </authorList>
    </citation>
    <scope>NUCLEOTIDE SEQUENCE [LARGE SCALE GENOMIC DNA]</scope>
    <source>
        <strain evidence="14 15">RF1110005</strain>
    </source>
</reference>
<feature type="domain" description="Aminoacyl-tRNA synthetase class Ia" evidence="10">
    <location>
        <begin position="414"/>
        <end position="612"/>
    </location>
</feature>
<dbReference type="PANTHER" id="PTHR43740">
    <property type="entry name" value="LEUCYL-TRNA SYNTHETASE"/>
    <property type="match status" value="1"/>
</dbReference>
<dbReference type="Pfam" id="PF00133">
    <property type="entry name" value="tRNA-synt_1"/>
    <property type="match status" value="1"/>
</dbReference>
<evidence type="ECO:0000256" key="9">
    <source>
        <dbReference type="RuleBase" id="RU363039"/>
    </source>
</evidence>
<feature type="domain" description="Methionyl/Valyl/Leucyl/Isoleucyl-tRNA synthetase anticodon-binding" evidence="11">
    <location>
        <begin position="659"/>
        <end position="781"/>
    </location>
</feature>
<organism evidence="14 15">
    <name type="scientific">Fluviispira sanaruensis</name>
    <dbReference type="NCBI Taxonomy" id="2493639"/>
    <lineage>
        <taxon>Bacteria</taxon>
        <taxon>Pseudomonadati</taxon>
        <taxon>Bdellovibrionota</taxon>
        <taxon>Oligoflexia</taxon>
        <taxon>Silvanigrellales</taxon>
        <taxon>Silvanigrellaceae</taxon>
        <taxon>Fluviispira</taxon>
    </lineage>
</organism>
<dbReference type="CDD" id="cd07958">
    <property type="entry name" value="Anticodon_Ia_Leu_BEm"/>
    <property type="match status" value="1"/>
</dbReference>
<dbReference type="EMBL" id="AP019368">
    <property type="protein sequence ID" value="BBH51757.1"/>
    <property type="molecule type" value="Genomic_DNA"/>
</dbReference>
<evidence type="ECO:0000259" key="12">
    <source>
        <dbReference type="Pfam" id="PF09334"/>
    </source>
</evidence>
<feature type="short sequence motif" description="'KMSKS' region" evidence="8">
    <location>
        <begin position="580"/>
        <end position="584"/>
    </location>
</feature>
<dbReference type="Pfam" id="PF13603">
    <property type="entry name" value="tRNA-synt_1_2"/>
    <property type="match status" value="1"/>
</dbReference>
<dbReference type="PRINTS" id="PR00985">
    <property type="entry name" value="TRNASYNTHLEU"/>
</dbReference>
<dbReference type="SUPFAM" id="SSF52374">
    <property type="entry name" value="Nucleotidylyl transferase"/>
    <property type="match status" value="1"/>
</dbReference>
<evidence type="ECO:0000256" key="5">
    <source>
        <dbReference type="ARBA" id="ARBA00022917"/>
    </source>
</evidence>
<evidence type="ECO:0000256" key="2">
    <source>
        <dbReference type="ARBA" id="ARBA00022598"/>
    </source>
</evidence>
<dbReference type="FunFam" id="1.10.730.10:FF:000011">
    <property type="entry name" value="Leucine--tRNA ligase chloroplastic/mitochondrial"/>
    <property type="match status" value="1"/>
</dbReference>
<dbReference type="InterPro" id="IPR015413">
    <property type="entry name" value="Methionyl/Leucyl_tRNA_Synth"/>
</dbReference>
<dbReference type="EC" id="6.1.1.4" evidence="8"/>
<keyword evidence="3 8" id="KW-0547">Nucleotide-binding</keyword>
<proteinExistence type="inferred from homology"/>
<dbReference type="FunFam" id="3.40.50.620:FF:000056">
    <property type="entry name" value="Leucine--tRNA ligase"/>
    <property type="match status" value="1"/>
</dbReference>
<dbReference type="OrthoDB" id="5287134at2"/>
<dbReference type="Gene3D" id="3.90.740.10">
    <property type="entry name" value="Valyl/Leucyl/Isoleucyl-tRNA synthetase, editing domain"/>
    <property type="match status" value="1"/>
</dbReference>
<evidence type="ECO:0000256" key="3">
    <source>
        <dbReference type="ARBA" id="ARBA00022741"/>
    </source>
</evidence>
<accession>A0A4V0P226</accession>
<gene>
    <name evidence="8" type="primary">leuS</name>
    <name evidence="14" type="ORF">JCM31447_01740</name>
</gene>
<dbReference type="GO" id="GO:0005524">
    <property type="term" value="F:ATP binding"/>
    <property type="evidence" value="ECO:0007669"/>
    <property type="project" value="UniProtKB-UniRule"/>
</dbReference>
<dbReference type="NCBIfam" id="TIGR00396">
    <property type="entry name" value="leuS_bact"/>
    <property type="match status" value="1"/>
</dbReference>
<keyword evidence="4 8" id="KW-0067">ATP-binding</keyword>
<dbReference type="FunFam" id="3.40.50.620:FF:000077">
    <property type="entry name" value="Leucine--tRNA ligase"/>
    <property type="match status" value="1"/>
</dbReference>
<dbReference type="GO" id="GO:0004823">
    <property type="term" value="F:leucine-tRNA ligase activity"/>
    <property type="evidence" value="ECO:0007669"/>
    <property type="project" value="UniProtKB-UniRule"/>
</dbReference>
<evidence type="ECO:0000259" key="13">
    <source>
        <dbReference type="Pfam" id="PF13603"/>
    </source>
</evidence>
<dbReference type="InterPro" id="IPR009080">
    <property type="entry name" value="tRNAsynth_Ia_anticodon-bd"/>
</dbReference>
<dbReference type="PANTHER" id="PTHR43740:SF2">
    <property type="entry name" value="LEUCINE--TRNA LIGASE, MITOCHONDRIAL"/>
    <property type="match status" value="1"/>
</dbReference>
<comment type="similarity">
    <text evidence="1 8 9">Belongs to the class-I aminoacyl-tRNA synthetase family.</text>
</comment>
<keyword evidence="15" id="KW-1185">Reference proteome</keyword>
<dbReference type="Proteomes" id="UP000291236">
    <property type="component" value="Chromosome"/>
</dbReference>
<feature type="domain" description="Leucyl-tRNA synthetase editing" evidence="13">
    <location>
        <begin position="219"/>
        <end position="403"/>
    </location>
</feature>
<dbReference type="GO" id="GO:0005829">
    <property type="term" value="C:cytosol"/>
    <property type="evidence" value="ECO:0007669"/>
    <property type="project" value="TreeGrafter"/>
</dbReference>
<dbReference type="InterPro" id="IPR025709">
    <property type="entry name" value="Leu_tRNA-synth_edit"/>
</dbReference>
<evidence type="ECO:0000313" key="15">
    <source>
        <dbReference type="Proteomes" id="UP000291236"/>
    </source>
</evidence>
<sequence>MAYQHKQLEPRWQKYWKDKNIFITNEDKSKPKYYALDMFPYPSASGLHVGHPLGYTATDITSRYYRMKGYNVLHPMGWDAFGLPAEQHAIDTGEHPAKLTYASIENFKKQLDSIGFSYDWSREVATCDPKFFHWTQWIFTKLFEKGLAYQAEVFVNWCPVLKTVLANEEVIEGKSERGGHPVFRVPMKQWMLKITSYAERLLADLDELDWPESTKEIQRNWIGKSIGAKVKFAIENFESEKIEIFTTRPDTLFGATYMVLAPEHPLVNNITIEENKAHIAEYREFASRKSDLDRTELNKEKTGVFTGSYAINPVNNEKIPIWISDYVMMGYGTGAIMAVPAHDTRDHEFALKFNLKIIQVVSAQDNSFDIQKEAYTNDGEIINSHFLNGLNIEAAKDKIIQYLVEKNLGEKSITYKLRDWVFSRQRYWGEPIPIMKDAQGNVLRAFKESELPLTLPEVQSYEPTGDGKSPLSAITSWVQKKAKDGTLEFVETDTMPGSAGSSWYFLRYVDPFNSKQLADFEKLKYWMPVDLYVGGQEHAVGHLLYSRFWTKVLFDIGICPVKEPYQKLVHQGMICKNGAKMSKSKGNGLSPDEVIDQYGADSLRVYEMFMGPLTQTKEWDDSNLAGVHRFLSRVERFYLSDEGKSLLNSEPATQQDQKVLHKTIKKVTEDIENLSFNTAIAQMMIFLNSVAESQCKNKEILNKFLQILSPFAPHLSEELWYKCFVEEKVSPESSKYKFISLSEWPSYNPEFIIDNEIKIGVQVNGKHRGEITIPLNASQEIAVAAAMENSNVKATLEGKTLRKTIYVANRILNFVAT</sequence>
<keyword evidence="8" id="KW-0963">Cytoplasm</keyword>
<dbReference type="InterPro" id="IPR002300">
    <property type="entry name" value="aa-tRNA-synth_Ia"/>
</dbReference>